<feature type="binding site" evidence="3">
    <location>
        <begin position="147"/>
        <end position="148"/>
    </location>
    <ligand>
        <name>substrate</name>
    </ligand>
</feature>
<feature type="binding site" evidence="3">
    <location>
        <position position="383"/>
    </location>
    <ligand>
        <name>substrate</name>
    </ligand>
</feature>
<dbReference type="PANTHER" id="PTHR30420">
    <property type="entry name" value="N-SUCCINYLARGININE DIHYDROLASE"/>
    <property type="match status" value="1"/>
</dbReference>
<comment type="similarity">
    <text evidence="3">Belongs to the succinylarginine dihydrolase family.</text>
</comment>
<protein>
    <recommendedName>
        <fullName evidence="3 4">N-succinylarginine dihydrolase</fullName>
        <ecNumber evidence="3 4">3.5.3.23</ecNumber>
    </recommendedName>
</protein>
<comment type="catalytic activity">
    <reaction evidence="3">
        <text>N(2)-succinyl-L-arginine + 2 H2O + 2 H(+) = N(2)-succinyl-L-ornithine + 2 NH4(+) + CO2</text>
        <dbReference type="Rhea" id="RHEA:19533"/>
        <dbReference type="ChEBI" id="CHEBI:15377"/>
        <dbReference type="ChEBI" id="CHEBI:15378"/>
        <dbReference type="ChEBI" id="CHEBI:16526"/>
        <dbReference type="ChEBI" id="CHEBI:28938"/>
        <dbReference type="ChEBI" id="CHEBI:58241"/>
        <dbReference type="ChEBI" id="CHEBI:58514"/>
        <dbReference type="EC" id="3.5.3.23"/>
    </reaction>
</comment>
<dbReference type="OrthoDB" id="248552at2"/>
<feature type="active site" evidence="3">
    <location>
        <position position="260"/>
    </location>
</feature>
<dbReference type="UniPathway" id="UPA00185">
    <property type="reaction ID" value="UER00280"/>
</dbReference>
<sequence>MALQAPQRDKALSFEANFDGLVGPTHNYAGLSYGNIASQGSAQASSNPKQAALQGLQKMKSLSDLGLIQGVLAPQERPDVHTLRQLGFSGTDAQVLDKAYRENPALLAACSSASSMWTANAATVSPSADTQDNRVHFTPANLNNKFHRAIEHPVTGRILSRIFNNDEYFCHHPALPSQDAFGDEGAANHTRLCTDYHQPGLELFVYGRSAFNPHLPAPQRYPARQTLEASRAVARLHGLSEHNTLFIAQNPAIIDQGVFHNDVIAVGNQNVLFFHESAFLDSKATLAAIQAKLPSSGVKNTELANNELYFIEVSEADVPLADAISSYLFNTQIVTISPGHMVIIAPLECAHTPSVSAYLDKLLSLNTPIKDVYFMDVKQSMRNGGGPACLRLRVALNQAELAATNPACLLDEVLFTRLNSWVETHYRDRLSVSDLRDPNLLQESRSALDELSQILNLGSVYEFQR</sequence>
<feature type="binding site" evidence="3">
    <location>
        <position position="224"/>
    </location>
    <ligand>
        <name>substrate</name>
    </ligand>
</feature>
<evidence type="ECO:0000256" key="3">
    <source>
        <dbReference type="HAMAP-Rule" id="MF_01172"/>
    </source>
</evidence>
<dbReference type="InterPro" id="IPR007079">
    <property type="entry name" value="SuccinylArg_d-Hdrlase_AstB"/>
</dbReference>
<dbReference type="AlphaFoldDB" id="A0A1Y0D2R3"/>
<accession>A0A1Y0D2R3</accession>
<evidence type="ECO:0000256" key="1">
    <source>
        <dbReference type="ARBA" id="ARBA00022503"/>
    </source>
</evidence>
<comment type="function">
    <text evidence="3">Catalyzes the hydrolysis of N(2)-succinylarginine into N(2)-succinylornithine, ammonia and CO(2).</text>
</comment>
<keyword evidence="2 3" id="KW-0378">Hydrolase</keyword>
<dbReference type="GO" id="GO:0019544">
    <property type="term" value="P:L-arginine catabolic process to L-glutamate"/>
    <property type="evidence" value="ECO:0007669"/>
    <property type="project" value="UniProtKB-UniRule"/>
</dbReference>
<dbReference type="NCBIfam" id="NF009789">
    <property type="entry name" value="PRK13281.1"/>
    <property type="match status" value="1"/>
</dbReference>
<dbReference type="Gene3D" id="3.75.10.20">
    <property type="entry name" value="Succinylarginine dihydrolase"/>
    <property type="match status" value="1"/>
</dbReference>
<comment type="subunit">
    <text evidence="3">Homodimer.</text>
</comment>
<feature type="binding site" evidence="3">
    <location>
        <position position="120"/>
    </location>
    <ligand>
        <name>substrate</name>
    </ligand>
</feature>
<dbReference type="HAMAP" id="MF_01172">
    <property type="entry name" value="AstB"/>
    <property type="match status" value="1"/>
</dbReference>
<dbReference type="SUPFAM" id="SSF55909">
    <property type="entry name" value="Pentein"/>
    <property type="match status" value="1"/>
</dbReference>
<organism evidence="5 6">
    <name type="scientific">Oceanisphaera profunda</name>
    <dbReference type="NCBI Taxonomy" id="1416627"/>
    <lineage>
        <taxon>Bacteria</taxon>
        <taxon>Pseudomonadati</taxon>
        <taxon>Pseudomonadota</taxon>
        <taxon>Gammaproteobacteria</taxon>
        <taxon>Aeromonadales</taxon>
        <taxon>Aeromonadaceae</taxon>
        <taxon>Oceanisphaera</taxon>
    </lineage>
</organism>
<feature type="active site" description="Nucleophile" evidence="3">
    <location>
        <position position="389"/>
    </location>
</feature>
<dbReference type="GO" id="GO:0019545">
    <property type="term" value="P:L-arginine catabolic process to succinate"/>
    <property type="evidence" value="ECO:0007669"/>
    <property type="project" value="UniProtKB-UniRule"/>
</dbReference>
<comment type="pathway">
    <text evidence="3">Amino-acid degradation; L-arginine degradation via AST pathway; L-glutamate and succinate from L-arginine: step 2/5.</text>
</comment>
<evidence type="ECO:0000256" key="4">
    <source>
        <dbReference type="NCBIfam" id="TIGR03241"/>
    </source>
</evidence>
<name>A0A1Y0D2R3_9GAMM</name>
<dbReference type="NCBIfam" id="TIGR03241">
    <property type="entry name" value="arg_catab_astB"/>
    <property type="match status" value="1"/>
</dbReference>
<keyword evidence="1 3" id="KW-0056">Arginine metabolism</keyword>
<dbReference type="Proteomes" id="UP000243937">
    <property type="component" value="Chromosome"/>
</dbReference>
<feature type="binding site" evidence="3">
    <location>
        <position position="262"/>
    </location>
    <ligand>
        <name>substrate</name>
    </ligand>
</feature>
<reference evidence="5 6" key="1">
    <citation type="journal article" date="2014" name="Int. J. Syst. Evol. Microbiol.">
        <title>Oceanisphaera profunda sp. nov., a marine bacterium isolated from deep-sea sediment, and emended description of the genus Oceanisphaera.</title>
        <authorList>
            <person name="Xu Z."/>
            <person name="Zhang X.Y."/>
            <person name="Su H.N."/>
            <person name="Yu Z.C."/>
            <person name="Liu C."/>
            <person name="Li H."/>
            <person name="Chen X.L."/>
            <person name="Song X.Y."/>
            <person name="Xie B.B."/>
            <person name="Qin Q.L."/>
            <person name="Zhou B.C."/>
            <person name="Shi M."/>
            <person name="Huang Y."/>
            <person name="Zhang Y.Z."/>
        </authorList>
    </citation>
    <scope>NUCLEOTIDE SEQUENCE [LARGE SCALE GENOMIC DNA]</scope>
    <source>
        <strain evidence="5 6">SM1222</strain>
    </source>
</reference>
<dbReference type="GO" id="GO:0009015">
    <property type="term" value="F:N-succinylarginine dihydrolase activity"/>
    <property type="evidence" value="ECO:0007669"/>
    <property type="project" value="UniProtKB-UniRule"/>
</dbReference>
<dbReference type="Pfam" id="PF04996">
    <property type="entry name" value="AstB"/>
    <property type="match status" value="1"/>
</dbReference>
<dbReference type="EMBL" id="CP021377">
    <property type="protein sequence ID" value="ART81507.1"/>
    <property type="molecule type" value="Genomic_DNA"/>
</dbReference>
<dbReference type="InterPro" id="IPR037031">
    <property type="entry name" value="AstB_sf"/>
</dbReference>
<dbReference type="KEGG" id="opf:CBP31_01710"/>
<proteinExistence type="inferred from homology"/>
<evidence type="ECO:0000313" key="5">
    <source>
        <dbReference type="EMBL" id="ART81507.1"/>
    </source>
</evidence>
<evidence type="ECO:0000313" key="6">
    <source>
        <dbReference type="Proteomes" id="UP000243937"/>
    </source>
</evidence>
<feature type="active site" evidence="3">
    <location>
        <position position="184"/>
    </location>
</feature>
<feature type="binding site" evidence="3">
    <location>
        <begin position="29"/>
        <end position="38"/>
    </location>
    <ligand>
        <name>substrate</name>
    </ligand>
</feature>
<gene>
    <name evidence="3" type="primary">astB</name>
    <name evidence="5" type="ORF">CBP31_01710</name>
</gene>
<dbReference type="PANTHER" id="PTHR30420:SF2">
    <property type="entry name" value="N-SUCCINYLARGININE DIHYDROLASE"/>
    <property type="match status" value="1"/>
</dbReference>
<dbReference type="RefSeq" id="WP_087034591.1">
    <property type="nucleotide sequence ID" value="NZ_CP021377.1"/>
</dbReference>
<keyword evidence="6" id="KW-1185">Reference proteome</keyword>
<dbReference type="EC" id="3.5.3.23" evidence="3 4"/>
<evidence type="ECO:0000256" key="2">
    <source>
        <dbReference type="ARBA" id="ARBA00022801"/>
    </source>
</evidence>